<dbReference type="Gene3D" id="3.10.560.10">
    <property type="entry name" value="Outer membrane lipoprotein wza domain like"/>
    <property type="match status" value="2"/>
</dbReference>
<evidence type="ECO:0000259" key="16">
    <source>
        <dbReference type="Pfam" id="PF02563"/>
    </source>
</evidence>
<gene>
    <name evidence="18" type="ORF">HNR46_001106</name>
</gene>
<dbReference type="Pfam" id="PF02563">
    <property type="entry name" value="Poly_export"/>
    <property type="match status" value="1"/>
</dbReference>
<evidence type="ECO:0000313" key="18">
    <source>
        <dbReference type="EMBL" id="MBB5350872.1"/>
    </source>
</evidence>
<keyword evidence="12" id="KW-0564">Palmitate</keyword>
<dbReference type="GO" id="GO:0006811">
    <property type="term" value="P:monoatomic ion transport"/>
    <property type="evidence" value="ECO:0007669"/>
    <property type="project" value="UniProtKB-KW"/>
</dbReference>
<evidence type="ECO:0000256" key="4">
    <source>
        <dbReference type="ARBA" id="ARBA00022452"/>
    </source>
</evidence>
<dbReference type="InterPro" id="IPR049712">
    <property type="entry name" value="Poly_export"/>
</dbReference>
<keyword evidence="7 15" id="KW-0732">Signal</keyword>
<evidence type="ECO:0000256" key="2">
    <source>
        <dbReference type="ARBA" id="ARBA00009450"/>
    </source>
</evidence>
<reference evidence="18 19" key="1">
    <citation type="submission" date="2020-08" db="EMBL/GenBank/DDBJ databases">
        <title>Genomic Encyclopedia of Type Strains, Phase IV (KMG-IV): sequencing the most valuable type-strain genomes for metagenomic binning, comparative biology and taxonomic classification.</title>
        <authorList>
            <person name="Goeker M."/>
        </authorList>
    </citation>
    <scope>NUCLEOTIDE SEQUENCE [LARGE SCALE GENOMIC DNA]</scope>
    <source>
        <strain evidence="18 19">YC6886</strain>
    </source>
</reference>
<keyword evidence="11" id="KW-0472">Membrane</keyword>
<dbReference type="InterPro" id="IPR003715">
    <property type="entry name" value="Poly_export_N"/>
</dbReference>
<dbReference type="Proteomes" id="UP000557717">
    <property type="component" value="Unassembled WGS sequence"/>
</dbReference>
<evidence type="ECO:0000256" key="9">
    <source>
        <dbReference type="ARBA" id="ARBA00023065"/>
    </source>
</evidence>
<evidence type="ECO:0000256" key="13">
    <source>
        <dbReference type="ARBA" id="ARBA00023237"/>
    </source>
</evidence>
<feature type="domain" description="SLBB" evidence="17">
    <location>
        <begin position="211"/>
        <end position="288"/>
    </location>
</feature>
<evidence type="ECO:0000256" key="14">
    <source>
        <dbReference type="ARBA" id="ARBA00023288"/>
    </source>
</evidence>
<keyword evidence="9" id="KW-0406">Ion transport</keyword>
<comment type="similarity">
    <text evidence="2">Belongs to the BexD/CtrA/VexA family.</text>
</comment>
<evidence type="ECO:0000256" key="11">
    <source>
        <dbReference type="ARBA" id="ARBA00023136"/>
    </source>
</evidence>
<evidence type="ECO:0000256" key="1">
    <source>
        <dbReference type="ARBA" id="ARBA00004571"/>
    </source>
</evidence>
<keyword evidence="10" id="KW-0626">Porin</keyword>
<dbReference type="RefSeq" id="WP_184016540.1">
    <property type="nucleotide sequence ID" value="NZ_JACHFD010000004.1"/>
</dbReference>
<evidence type="ECO:0000259" key="17">
    <source>
        <dbReference type="Pfam" id="PF22461"/>
    </source>
</evidence>
<keyword evidence="14" id="KW-0449">Lipoprotein</keyword>
<evidence type="ECO:0000256" key="5">
    <source>
        <dbReference type="ARBA" id="ARBA00022597"/>
    </source>
</evidence>
<dbReference type="PANTHER" id="PTHR33619:SF3">
    <property type="entry name" value="POLYSACCHARIDE EXPORT PROTEIN GFCE-RELATED"/>
    <property type="match status" value="1"/>
</dbReference>
<dbReference type="GO" id="GO:0009279">
    <property type="term" value="C:cell outer membrane"/>
    <property type="evidence" value="ECO:0007669"/>
    <property type="project" value="UniProtKB-SubCell"/>
</dbReference>
<keyword evidence="6" id="KW-0812">Transmembrane</keyword>
<feature type="domain" description="Polysaccharide export protein N-terminal" evidence="16">
    <location>
        <begin position="39"/>
        <end position="109"/>
    </location>
</feature>
<keyword evidence="5" id="KW-0762">Sugar transport</keyword>
<dbReference type="Pfam" id="PF22461">
    <property type="entry name" value="SLBB_2"/>
    <property type="match status" value="2"/>
</dbReference>
<feature type="domain" description="SLBB" evidence="17">
    <location>
        <begin position="117"/>
        <end position="203"/>
    </location>
</feature>
<comment type="subcellular location">
    <subcellularLocation>
        <location evidence="1">Cell outer membrane</location>
        <topology evidence="1">Multi-pass membrane protein</topology>
    </subcellularLocation>
</comment>
<dbReference type="PANTHER" id="PTHR33619">
    <property type="entry name" value="POLYSACCHARIDE EXPORT PROTEIN GFCE-RELATED"/>
    <property type="match status" value="1"/>
</dbReference>
<keyword evidence="4" id="KW-1134">Transmembrane beta strand</keyword>
<evidence type="ECO:0000256" key="7">
    <source>
        <dbReference type="ARBA" id="ARBA00022729"/>
    </source>
</evidence>
<dbReference type="GO" id="GO:0015288">
    <property type="term" value="F:porin activity"/>
    <property type="evidence" value="ECO:0007669"/>
    <property type="project" value="UniProtKB-KW"/>
</dbReference>
<proteinExistence type="inferred from homology"/>
<name>A0A840UYL5_9BACT</name>
<evidence type="ECO:0000256" key="12">
    <source>
        <dbReference type="ARBA" id="ARBA00023139"/>
    </source>
</evidence>
<protein>
    <submittedName>
        <fullName evidence="18">Protein involved in polysaccharide export with SLBB domain</fullName>
    </submittedName>
</protein>
<dbReference type="GO" id="GO:0046930">
    <property type="term" value="C:pore complex"/>
    <property type="evidence" value="ECO:0007669"/>
    <property type="project" value="UniProtKB-KW"/>
</dbReference>
<evidence type="ECO:0000256" key="6">
    <source>
        <dbReference type="ARBA" id="ARBA00022692"/>
    </source>
</evidence>
<evidence type="ECO:0000313" key="19">
    <source>
        <dbReference type="Proteomes" id="UP000557717"/>
    </source>
</evidence>
<dbReference type="InterPro" id="IPR054765">
    <property type="entry name" value="SLBB_dom"/>
</dbReference>
<evidence type="ECO:0000256" key="3">
    <source>
        <dbReference type="ARBA" id="ARBA00022448"/>
    </source>
</evidence>
<dbReference type="Gene3D" id="3.30.1950.10">
    <property type="entry name" value="wza like domain"/>
    <property type="match status" value="1"/>
</dbReference>
<dbReference type="AlphaFoldDB" id="A0A840UYL5"/>
<feature type="signal peptide" evidence="15">
    <location>
        <begin position="1"/>
        <end position="21"/>
    </location>
</feature>
<accession>A0A840UYL5</accession>
<comment type="caution">
    <text evidence="18">The sequence shown here is derived from an EMBL/GenBank/DDBJ whole genome shotgun (WGS) entry which is preliminary data.</text>
</comment>
<organism evidence="18 19">
    <name type="scientific">Haloferula luteola</name>
    <dbReference type="NCBI Taxonomy" id="595692"/>
    <lineage>
        <taxon>Bacteria</taxon>
        <taxon>Pseudomonadati</taxon>
        <taxon>Verrucomicrobiota</taxon>
        <taxon>Verrucomicrobiia</taxon>
        <taxon>Verrucomicrobiales</taxon>
        <taxon>Verrucomicrobiaceae</taxon>
        <taxon>Haloferula</taxon>
    </lineage>
</organism>
<keyword evidence="3" id="KW-0813">Transport</keyword>
<evidence type="ECO:0000256" key="8">
    <source>
        <dbReference type="ARBA" id="ARBA00023047"/>
    </source>
</evidence>
<dbReference type="EMBL" id="JACHFD010000004">
    <property type="protein sequence ID" value="MBB5350872.1"/>
    <property type="molecule type" value="Genomic_DNA"/>
</dbReference>
<feature type="chain" id="PRO_5032320033" evidence="15">
    <location>
        <begin position="22"/>
        <end position="327"/>
    </location>
</feature>
<evidence type="ECO:0000256" key="15">
    <source>
        <dbReference type="SAM" id="SignalP"/>
    </source>
</evidence>
<evidence type="ECO:0000256" key="10">
    <source>
        <dbReference type="ARBA" id="ARBA00023114"/>
    </source>
</evidence>
<dbReference type="GO" id="GO:0015159">
    <property type="term" value="F:polysaccharide transmembrane transporter activity"/>
    <property type="evidence" value="ECO:0007669"/>
    <property type="project" value="InterPro"/>
</dbReference>
<keyword evidence="13" id="KW-0998">Cell outer membrane</keyword>
<keyword evidence="19" id="KW-1185">Reference proteome</keyword>
<sequence length="327" mass="35754">MPRLGCLLLLLSILLTGSLPAQDSQGVPGNQADTSSWRERYELGAGDVINFSLFGRPELDRPGFRIAPDGTISYLQAQNVNVAGLTIDEARIEIEKALGGHFKSPRVIITPQEVGSKRFTILGKVLQKGVVTLERPITLVEAVANAGGIETGLFERKTVELADYDRSFISRRGEHLPVDFRKLFQDGDMTQNIQLEPNDFIFIASTISNDYYVLGAVNAPGVQGMTNDASVVAAISRRGGFTDRAWTDRVLVIRGSFTEPETHVVSLRDILAAKTVDFKILPKDIIYVADRPWAEAEDILKLALSAFATSAASTWVNVNVDPILTDP</sequence>
<keyword evidence="8" id="KW-0625">Polysaccharide transport</keyword>